<dbReference type="AlphaFoldDB" id="A0A8E7B1W0"/>
<dbReference type="KEGG" id="mrtj:KHC33_02000"/>
<dbReference type="InterPro" id="IPR001926">
    <property type="entry name" value="TrpB-like_PALP"/>
</dbReference>
<dbReference type="Gene3D" id="3.40.50.1100">
    <property type="match status" value="2"/>
</dbReference>
<dbReference type="InterPro" id="IPR022401">
    <property type="entry name" value="Cysteate_synthase"/>
</dbReference>
<evidence type="ECO:0000256" key="1">
    <source>
        <dbReference type="ARBA" id="ARBA00022545"/>
    </source>
</evidence>
<dbReference type="InterPro" id="IPR036052">
    <property type="entry name" value="TrpB-like_PALP_sf"/>
</dbReference>
<name>A0A8E7B1W0_9EURY</name>
<dbReference type="GO" id="GO:0030170">
    <property type="term" value="F:pyridoxal phosphate binding"/>
    <property type="evidence" value="ECO:0007669"/>
    <property type="project" value="UniProtKB-UniRule"/>
</dbReference>
<keyword evidence="3 4" id="KW-0663">Pyridoxal phosphate</keyword>
<evidence type="ECO:0000313" key="8">
    <source>
        <dbReference type="Proteomes" id="UP000680656"/>
    </source>
</evidence>
<evidence type="ECO:0000259" key="6">
    <source>
        <dbReference type="Pfam" id="PF00291"/>
    </source>
</evidence>
<dbReference type="Pfam" id="PF00291">
    <property type="entry name" value="PALP"/>
    <property type="match status" value="1"/>
</dbReference>
<accession>A0A8E7B1W0</accession>
<comment type="cofactor">
    <cofactor evidence="4">
        <name>pyridoxal 5'-phosphate</name>
        <dbReference type="ChEBI" id="CHEBI:597326"/>
    </cofactor>
</comment>
<feature type="binding site" evidence="4">
    <location>
        <position position="379"/>
    </location>
    <ligand>
        <name>pyridoxal 5'-phosphate</name>
        <dbReference type="ChEBI" id="CHEBI:597326"/>
    </ligand>
</feature>
<gene>
    <name evidence="7" type="ORF">KHC33_02000</name>
</gene>
<evidence type="ECO:0000256" key="5">
    <source>
        <dbReference type="NCBIfam" id="TIGR03844"/>
    </source>
</evidence>
<organism evidence="7 8">
    <name type="scientific">Methanospirillum purgamenti</name>
    <dbReference type="NCBI Taxonomy" id="2834276"/>
    <lineage>
        <taxon>Archaea</taxon>
        <taxon>Methanobacteriati</taxon>
        <taxon>Methanobacteriota</taxon>
        <taxon>Stenosarchaea group</taxon>
        <taxon>Methanomicrobia</taxon>
        <taxon>Methanomicrobiales</taxon>
        <taxon>Methanospirillaceae</taxon>
        <taxon>Methanospirillum</taxon>
    </lineage>
</organism>
<feature type="modified residue" description="N6-(pyridoxal phosphate)lysine" evidence="4">
    <location>
        <position position="105"/>
    </location>
</feature>
<dbReference type="GO" id="GO:0044686">
    <property type="term" value="F:cysteate synthase activity"/>
    <property type="evidence" value="ECO:0007669"/>
    <property type="project" value="UniProtKB-UniRule"/>
</dbReference>
<reference evidence="7 8" key="1">
    <citation type="submission" date="2021-05" db="EMBL/GenBank/DDBJ databases">
        <title>A novel Methanospirillum isolate from a pyrite-forming mixed culture.</title>
        <authorList>
            <person name="Bunk B."/>
            <person name="Sproer C."/>
            <person name="Spring S."/>
            <person name="Pester M."/>
        </authorList>
    </citation>
    <scope>NUCLEOTIDE SEQUENCE [LARGE SCALE GENOMIC DNA]</scope>
    <source>
        <strain evidence="7 8">J.3.6.1-F.2.7.3</strain>
    </source>
</reference>
<keyword evidence="8" id="KW-1185">Reference proteome</keyword>
<evidence type="ECO:0000256" key="4">
    <source>
        <dbReference type="HAMAP-Rule" id="MF_02109"/>
    </source>
</evidence>
<dbReference type="SUPFAM" id="SSF53686">
    <property type="entry name" value="Tryptophan synthase beta subunit-like PLP-dependent enzymes"/>
    <property type="match status" value="1"/>
</dbReference>
<comment type="pathway">
    <text evidence="4">Cofactor biosynthesis; coenzyme M biosynthesis.</text>
</comment>
<dbReference type="GO" id="GO:0019295">
    <property type="term" value="P:coenzyme M biosynthetic process"/>
    <property type="evidence" value="ECO:0007669"/>
    <property type="project" value="UniProtKB-UniRule"/>
</dbReference>
<feature type="domain" description="Tryptophan synthase beta chain-like PALP" evidence="6">
    <location>
        <begin position="101"/>
        <end position="380"/>
    </location>
</feature>
<dbReference type="UniPathway" id="UPA00355"/>
<dbReference type="RefSeq" id="WP_214420131.1">
    <property type="nucleotide sequence ID" value="NZ_CP075546.1"/>
</dbReference>
<dbReference type="GeneID" id="65095918"/>
<evidence type="ECO:0000256" key="3">
    <source>
        <dbReference type="ARBA" id="ARBA00022898"/>
    </source>
</evidence>
<dbReference type="EMBL" id="CP075546">
    <property type="protein sequence ID" value="QVV89334.1"/>
    <property type="molecule type" value="Genomic_DNA"/>
</dbReference>
<keyword evidence="2 4" id="KW-0808">Transferase</keyword>
<comment type="catalytic activity">
    <reaction evidence="4">
        <text>O-phospho-L-serine + sulfite + H(+) = L-cysteate + phosphate</text>
        <dbReference type="Rhea" id="RHEA:26486"/>
        <dbReference type="ChEBI" id="CHEBI:15378"/>
        <dbReference type="ChEBI" id="CHEBI:17359"/>
        <dbReference type="ChEBI" id="CHEBI:43474"/>
        <dbReference type="ChEBI" id="CHEBI:57524"/>
        <dbReference type="ChEBI" id="CHEBI:58090"/>
        <dbReference type="EC" id="2.5.1.76"/>
    </reaction>
</comment>
<dbReference type="Proteomes" id="UP000680656">
    <property type="component" value="Chromosome"/>
</dbReference>
<evidence type="ECO:0000313" key="7">
    <source>
        <dbReference type="EMBL" id="QVV89334.1"/>
    </source>
</evidence>
<feature type="binding site" evidence="4">
    <location>
        <position position="131"/>
    </location>
    <ligand>
        <name>pyridoxal 5'-phosphate</name>
        <dbReference type="ChEBI" id="CHEBI:597326"/>
    </ligand>
</feature>
<comment type="function">
    <text evidence="4">Specifically catalyzes the beta-elimination of phosphate from L-phosphoserine and the beta-addition of sulfite to the dehydroalanine intermediate to produce L-cysteate.</text>
</comment>
<proteinExistence type="inferred from homology"/>
<dbReference type="HAMAP" id="MF_02109">
    <property type="entry name" value="Cya_synthase"/>
    <property type="match status" value="1"/>
</dbReference>
<dbReference type="NCBIfam" id="TIGR03844">
    <property type="entry name" value="cysteate_syn"/>
    <property type="match status" value="1"/>
</dbReference>
<evidence type="ECO:0000256" key="2">
    <source>
        <dbReference type="ARBA" id="ARBA00022679"/>
    </source>
</evidence>
<sequence>MTGYTLTCPVCNKEFHDSYTLTCPGGCQGLIRAQYTTRQITLHDAPGVFKYMDWLPVISSLPTRAEPVCFKSEGLARALGLSDLWIVFSGYWPEVGAFAVSGSFKEFEAFPTMQRISERTKGIIQVSSAGNTGRAFAEVSAQIGQPVIIVVPESARDRIFTTLPAHDILLITISGDYTDAISLGNRICTLPGVFPEGGAKNVARRDGMGTVMLAGTLAMGTLPDWYLQAVGSGTGGIAAYEASLRLIADGRFGTKMPRLLLFQNEPFIPMVRAWHEGRREIRDEDMPDAEHAISQVYSDVLTNRTPPYGIAGGVFDTLIATNGLMAGVSSEDAQEGGNLFSSCEGIDPDPAAAVCVAGLIEAVRSGVIMPDEKILINITGGGYARGAKDLPRFVKEPDIIVSKETPFEKISAVVQEWMRYYA</sequence>
<keyword evidence="1 4" id="KW-0174">Coenzyme M biosynthesis</keyword>
<comment type="subunit">
    <text evidence="4">Homotrimer.</text>
</comment>
<dbReference type="EC" id="2.5.1.76" evidence="4 5"/>
<protein>
    <recommendedName>
        <fullName evidence="4 5">Cysteate synthase</fullName>
        <shortName evidence="4">CS</shortName>
        <shortName evidence="4">Cya synthase</shortName>
        <ecNumber evidence="4 5">2.5.1.76</ecNumber>
    </recommendedName>
</protein>
<comment type="similarity">
    <text evidence="4">Belongs to the threonine synthase family. Cysteate synthase subfamily.</text>
</comment>